<sequence length="618" mass="70110">MADIKATYADLVEEAFIQPLRSVLIVDDQYPSWEEILNEALPADKQADDLAARSSAKEWRSNPSGPLDVIKQFRNRKPGFVIDIHDATPEKTHEADEDELADYLHQSDLLVLDYNLEGAESGLGGLKAREILKSVLTNKHFNLIVVHTSEHDLNEVFSDCLLSLMHSCESRFDEYLVKDIQALEAELDELEDEGSFDRKVLFEKMTMDDYLTLRIPNVSLGDAIRSFMRAEGDLANVSDWAKKSGFDGKKLKDFFYWAIREFEKRHKKLFSEGEFEGVSWSRDPERLWFRTVRGFVAFVSKGPADLLAELQKALEAWQPTPSRLLSAKYRHELSSIGVEAEDRTLLKRHVFAHFYKDFCSKGNPNLSDSEAERLRTAKLKSHVYSKSEAISFHIEDEVARFGERIRLADGGDYGDFARFYNLDLSDDKSAESKKARAHYNSYVSTLPLKKGDDQLDSGHIFKWGGDWWVCATPACDLQPGQNTTAFVGASSEQRPFTALKLVEVQNMDDVDDQHVNSGLFCFVEPIDRLGTVICLGFQKIEKSEIVPNGKATWRTFVAEDNGLISQNKMSMVVPKFVEQKLKLESAEAEVVAKLRYEYALNYIQKIGISVTRIGLGYS</sequence>
<dbReference type="Pfam" id="PF19192">
    <property type="entry name" value="Response_reg_2"/>
    <property type="match status" value="1"/>
</dbReference>
<evidence type="ECO:0000256" key="1">
    <source>
        <dbReference type="SAM" id="Coils"/>
    </source>
</evidence>
<keyword evidence="4" id="KW-1185">Reference proteome</keyword>
<reference evidence="3 4" key="1">
    <citation type="submission" date="2013-07" db="EMBL/GenBank/DDBJ databases">
        <title>Thalassospira permensis NBRC 106175 Genome Sequencing.</title>
        <authorList>
            <person name="Lai Q."/>
            <person name="Shao Z."/>
        </authorList>
    </citation>
    <scope>NUCLEOTIDE SEQUENCE [LARGE SCALE GENOMIC DNA]</scope>
    <source>
        <strain evidence="3 4">NBRC 106175</strain>
    </source>
</reference>
<name>A0ABR4TK51_9PROT</name>
<feature type="coiled-coil region" evidence="1">
    <location>
        <begin position="173"/>
        <end position="200"/>
    </location>
</feature>
<evidence type="ECO:0000259" key="2">
    <source>
        <dbReference type="Pfam" id="PF19192"/>
    </source>
</evidence>
<comment type="caution">
    <text evidence="3">The sequence shown here is derived from an EMBL/GenBank/DDBJ whole genome shotgun (WGS) entry which is preliminary data.</text>
</comment>
<accession>A0ABR4TK51</accession>
<dbReference type="EMBL" id="AUNC01000056">
    <property type="protein sequence ID" value="KEO52187.1"/>
    <property type="molecule type" value="Genomic_DNA"/>
</dbReference>
<evidence type="ECO:0000313" key="4">
    <source>
        <dbReference type="Proteomes" id="UP000027463"/>
    </source>
</evidence>
<dbReference type="Proteomes" id="UP000027463">
    <property type="component" value="Unassembled WGS sequence"/>
</dbReference>
<dbReference type="RefSeq" id="WP_037992246.1">
    <property type="nucleotide sequence ID" value="NZ_AUNC01000056.1"/>
</dbReference>
<dbReference type="InterPro" id="IPR043834">
    <property type="entry name" value="REC"/>
</dbReference>
<proteinExistence type="predicted"/>
<evidence type="ECO:0000313" key="3">
    <source>
        <dbReference type="EMBL" id="KEO52187.1"/>
    </source>
</evidence>
<keyword evidence="1" id="KW-0175">Coiled coil</keyword>
<organism evidence="3 4">
    <name type="scientific">Thalassospira permensis NBRC 106175</name>
    <dbReference type="NCBI Taxonomy" id="1353532"/>
    <lineage>
        <taxon>Bacteria</taxon>
        <taxon>Pseudomonadati</taxon>
        <taxon>Pseudomonadota</taxon>
        <taxon>Alphaproteobacteria</taxon>
        <taxon>Rhodospirillales</taxon>
        <taxon>Thalassospiraceae</taxon>
        <taxon>Thalassospira</taxon>
    </lineage>
</organism>
<protein>
    <recommendedName>
        <fullName evidence="2">Response receiver domain-containing protein</fullName>
    </recommendedName>
</protein>
<gene>
    <name evidence="3" type="ORF">SMB34_08740</name>
</gene>
<feature type="domain" description="Response receiver" evidence="2">
    <location>
        <begin position="20"/>
        <end position="192"/>
    </location>
</feature>